<protein>
    <submittedName>
        <fullName evidence="6">Transcriptional regulator, AraC family</fullName>
    </submittedName>
</protein>
<keyword evidence="7" id="KW-1185">Reference proteome</keyword>
<dbReference type="FunFam" id="1.10.10.60:FF:000132">
    <property type="entry name" value="AraC family transcriptional regulator"/>
    <property type="match status" value="1"/>
</dbReference>
<keyword evidence="1" id="KW-0678">Repressor</keyword>
<dbReference type="Pfam" id="PF12833">
    <property type="entry name" value="HTH_18"/>
    <property type="match status" value="1"/>
</dbReference>
<evidence type="ECO:0000256" key="2">
    <source>
        <dbReference type="ARBA" id="ARBA00023015"/>
    </source>
</evidence>
<dbReference type="Proteomes" id="UP000011134">
    <property type="component" value="Unassembled WGS sequence"/>
</dbReference>
<dbReference type="SUPFAM" id="SSF51182">
    <property type="entry name" value="RmlC-like cupins"/>
    <property type="match status" value="1"/>
</dbReference>
<dbReference type="PANTHER" id="PTHR11019">
    <property type="entry name" value="HTH-TYPE TRANSCRIPTIONAL REGULATOR NIMR"/>
    <property type="match status" value="1"/>
</dbReference>
<name>L8JCE2_9GAMM</name>
<dbReference type="PANTHER" id="PTHR11019:SF199">
    <property type="entry name" value="HTH-TYPE TRANSCRIPTIONAL REGULATOR NIMR"/>
    <property type="match status" value="1"/>
</dbReference>
<evidence type="ECO:0000256" key="4">
    <source>
        <dbReference type="ARBA" id="ARBA00023163"/>
    </source>
</evidence>
<dbReference type="PROSITE" id="PS01124">
    <property type="entry name" value="HTH_ARAC_FAMILY_2"/>
    <property type="match status" value="1"/>
</dbReference>
<dbReference type="InterPro" id="IPR018060">
    <property type="entry name" value="HTH_AraC"/>
</dbReference>
<evidence type="ECO:0000313" key="6">
    <source>
        <dbReference type="EMBL" id="ELR66501.1"/>
    </source>
</evidence>
<proteinExistence type="predicted"/>
<dbReference type="OrthoDB" id="5949386at2"/>
<gene>
    <name evidence="6" type="ORF">C942_04199</name>
</gene>
<comment type="caution">
    <text evidence="6">The sequence shown here is derived from an EMBL/GenBank/DDBJ whole genome shotgun (WGS) entry which is preliminary data.</text>
</comment>
<dbReference type="PATRIC" id="fig|1056511.3.peg.1029"/>
<dbReference type="SMART" id="SM00342">
    <property type="entry name" value="HTH_ARAC"/>
    <property type="match status" value="1"/>
</dbReference>
<dbReference type="EMBL" id="AMZO01000006">
    <property type="protein sequence ID" value="ELR66501.1"/>
    <property type="molecule type" value="Genomic_DNA"/>
</dbReference>
<keyword evidence="2" id="KW-0805">Transcription regulation</keyword>
<dbReference type="Gene3D" id="1.10.10.60">
    <property type="entry name" value="Homeodomain-like"/>
    <property type="match status" value="2"/>
</dbReference>
<dbReference type="GO" id="GO:0043565">
    <property type="term" value="F:sequence-specific DNA binding"/>
    <property type="evidence" value="ECO:0007669"/>
    <property type="project" value="InterPro"/>
</dbReference>
<dbReference type="GO" id="GO:0003700">
    <property type="term" value="F:DNA-binding transcription factor activity"/>
    <property type="evidence" value="ECO:0007669"/>
    <property type="project" value="InterPro"/>
</dbReference>
<evidence type="ECO:0000256" key="3">
    <source>
        <dbReference type="ARBA" id="ARBA00023125"/>
    </source>
</evidence>
<keyword evidence="4" id="KW-0804">Transcription</keyword>
<sequence length="218" mass="25199">MPINGMMTCRVSDAIWLVPKHHAVWIPAHIPHTNTPSKGAEFCFVYIDDSRQEMPHSCRTLSISPMLREMLIYLSDLPPEIQPDENLEKLIDVAFFQLMQMPAEKLSFPLPSEKRLKKIADALITTPSDRRTAEEWACDNAMSVRTFTRLVKSQTGMSFRDWRRQLHIIVALQRLSEHWSIQAISDELGYDSVSAFITMFKKELGKPPRQYLIENINK</sequence>
<evidence type="ECO:0000313" key="7">
    <source>
        <dbReference type="Proteomes" id="UP000011134"/>
    </source>
</evidence>
<dbReference type="SUPFAM" id="SSF46689">
    <property type="entry name" value="Homeodomain-like"/>
    <property type="match status" value="1"/>
</dbReference>
<reference evidence="6 7" key="1">
    <citation type="submission" date="2012-12" db="EMBL/GenBank/DDBJ databases">
        <title>Genome Assembly of Photobacterium sp. AK15.</title>
        <authorList>
            <person name="Khatri I."/>
            <person name="Vaidya B."/>
            <person name="Srinivas T.N.R."/>
            <person name="Subramanian S."/>
            <person name="Pinnaka A."/>
        </authorList>
    </citation>
    <scope>NUCLEOTIDE SEQUENCE [LARGE SCALE GENOMIC DNA]</scope>
    <source>
        <strain evidence="6 7">AK15</strain>
    </source>
</reference>
<dbReference type="RefSeq" id="WP_007463178.1">
    <property type="nucleotide sequence ID" value="NZ_AMZO01000006.1"/>
</dbReference>
<dbReference type="InterPro" id="IPR011051">
    <property type="entry name" value="RmlC_Cupin_sf"/>
</dbReference>
<evidence type="ECO:0000259" key="5">
    <source>
        <dbReference type="PROSITE" id="PS01124"/>
    </source>
</evidence>
<dbReference type="InterPro" id="IPR009057">
    <property type="entry name" value="Homeodomain-like_sf"/>
</dbReference>
<organism evidence="6 7">
    <name type="scientific">Photobacterium marinum</name>
    <dbReference type="NCBI Taxonomy" id="1056511"/>
    <lineage>
        <taxon>Bacteria</taxon>
        <taxon>Pseudomonadati</taxon>
        <taxon>Pseudomonadota</taxon>
        <taxon>Gammaproteobacteria</taxon>
        <taxon>Vibrionales</taxon>
        <taxon>Vibrionaceae</taxon>
        <taxon>Photobacterium</taxon>
    </lineage>
</organism>
<accession>L8JCE2</accession>
<dbReference type="CDD" id="cd06124">
    <property type="entry name" value="cupin_NimR-like_N"/>
    <property type="match status" value="1"/>
</dbReference>
<feature type="domain" description="HTH araC/xylS-type" evidence="5">
    <location>
        <begin position="117"/>
        <end position="214"/>
    </location>
</feature>
<keyword evidence="3" id="KW-0238">DNA-binding</keyword>
<evidence type="ECO:0000256" key="1">
    <source>
        <dbReference type="ARBA" id="ARBA00022491"/>
    </source>
</evidence>
<dbReference type="AlphaFoldDB" id="L8JCE2"/>